<organism evidence="2">
    <name type="scientific">Mustela putorius furo</name>
    <name type="common">European domestic ferret</name>
    <name type="synonym">Mustela furo</name>
    <dbReference type="NCBI Taxonomy" id="9669"/>
    <lineage>
        <taxon>Eukaryota</taxon>
        <taxon>Metazoa</taxon>
        <taxon>Chordata</taxon>
        <taxon>Craniata</taxon>
        <taxon>Vertebrata</taxon>
        <taxon>Euteleostomi</taxon>
        <taxon>Mammalia</taxon>
        <taxon>Eutheria</taxon>
        <taxon>Laurasiatheria</taxon>
        <taxon>Carnivora</taxon>
        <taxon>Caniformia</taxon>
        <taxon>Musteloidea</taxon>
        <taxon>Mustelidae</taxon>
        <taxon>Mustelinae</taxon>
        <taxon>Mustela</taxon>
    </lineage>
</organism>
<feature type="region of interest" description="Disordered" evidence="1">
    <location>
        <begin position="1"/>
        <end position="68"/>
    </location>
</feature>
<evidence type="ECO:0000313" key="2">
    <source>
        <dbReference type="Ensembl" id="ENSMPUP00000010936.1"/>
    </source>
</evidence>
<dbReference type="EMBL" id="AEYP01043839">
    <property type="status" value="NOT_ANNOTATED_CDS"/>
    <property type="molecule type" value="Genomic_DNA"/>
</dbReference>
<reference evidence="2" key="1">
    <citation type="submission" date="2024-06" db="UniProtKB">
        <authorList>
            <consortium name="Ensembl"/>
        </authorList>
    </citation>
    <scope>IDENTIFICATION</scope>
</reference>
<dbReference type="EMBL" id="AEYP01043840">
    <property type="status" value="NOT_ANNOTATED_CDS"/>
    <property type="molecule type" value="Genomic_DNA"/>
</dbReference>
<protein>
    <submittedName>
        <fullName evidence="2">Uncharacterized protein</fullName>
    </submittedName>
</protein>
<sequence length="115" mass="12236">GAEARGGEGKDRQACERLEKKGRAGRGTGSRGAIARETRSALRPCSLQLREGGPGASELEGVSTSSMEPTLGLRLNTLRSSHKLGSESDAQPTEPPGCPYMSFSRSIPRNRITRP</sequence>
<feature type="region of interest" description="Disordered" evidence="1">
    <location>
        <begin position="81"/>
        <end position="115"/>
    </location>
</feature>
<dbReference type="HOGENOM" id="CLU_2114507_0_0_1"/>
<proteinExistence type="predicted"/>
<dbReference type="Ensembl" id="ENSMPUT00000011118.1">
    <property type="protein sequence ID" value="ENSMPUP00000010936.1"/>
    <property type="gene ID" value="ENSMPUG00000011025.1"/>
</dbReference>
<name>M3YHX9_MUSPF</name>
<feature type="compositionally biased region" description="Basic and acidic residues" evidence="1">
    <location>
        <begin position="1"/>
        <end position="22"/>
    </location>
</feature>
<accession>M3YHX9</accession>
<evidence type="ECO:0000256" key="1">
    <source>
        <dbReference type="SAM" id="MobiDB-lite"/>
    </source>
</evidence>
<dbReference type="AlphaFoldDB" id="M3YHX9"/>
<dbReference type="InParanoid" id="M3YHX9"/>